<feature type="compositionally biased region" description="Pro residues" evidence="1">
    <location>
        <begin position="181"/>
        <end position="194"/>
    </location>
</feature>
<dbReference type="HOGENOM" id="CLU_921292_0_0_1"/>
<dbReference type="AlphaFoldDB" id="R0JRB1"/>
<dbReference type="OrthoDB" id="5225441at2759"/>
<proteinExistence type="predicted"/>
<evidence type="ECO:0000313" key="3">
    <source>
        <dbReference type="Proteomes" id="UP000016935"/>
    </source>
</evidence>
<feature type="compositionally biased region" description="Polar residues" evidence="1">
    <location>
        <begin position="284"/>
        <end position="310"/>
    </location>
</feature>
<feature type="region of interest" description="Disordered" evidence="1">
    <location>
        <begin position="1"/>
        <end position="90"/>
    </location>
</feature>
<feature type="region of interest" description="Disordered" evidence="1">
    <location>
        <begin position="174"/>
        <end position="317"/>
    </location>
</feature>
<feature type="compositionally biased region" description="Polar residues" evidence="1">
    <location>
        <begin position="48"/>
        <end position="62"/>
    </location>
</feature>
<dbReference type="EMBL" id="KB908833">
    <property type="protein sequence ID" value="EOA83633.1"/>
    <property type="molecule type" value="Genomic_DNA"/>
</dbReference>
<feature type="compositionally biased region" description="Pro residues" evidence="1">
    <location>
        <begin position="24"/>
        <end position="37"/>
    </location>
</feature>
<feature type="compositionally biased region" description="Basic and acidic residues" evidence="1">
    <location>
        <begin position="139"/>
        <end position="153"/>
    </location>
</feature>
<reference evidence="2 3" key="2">
    <citation type="journal article" date="2013" name="PLoS Genet.">
        <title>Comparative genome structure, secondary metabolite, and effector coding capacity across Cochliobolus pathogens.</title>
        <authorList>
            <person name="Condon B.J."/>
            <person name="Leng Y."/>
            <person name="Wu D."/>
            <person name="Bushley K.E."/>
            <person name="Ohm R.A."/>
            <person name="Otillar R."/>
            <person name="Martin J."/>
            <person name="Schackwitz W."/>
            <person name="Grimwood J."/>
            <person name="MohdZainudin N."/>
            <person name="Xue C."/>
            <person name="Wang R."/>
            <person name="Manning V.A."/>
            <person name="Dhillon B."/>
            <person name="Tu Z.J."/>
            <person name="Steffenson B.J."/>
            <person name="Salamov A."/>
            <person name="Sun H."/>
            <person name="Lowry S."/>
            <person name="LaButti K."/>
            <person name="Han J."/>
            <person name="Copeland A."/>
            <person name="Lindquist E."/>
            <person name="Barry K."/>
            <person name="Schmutz J."/>
            <person name="Baker S.E."/>
            <person name="Ciuffetti L.M."/>
            <person name="Grigoriev I.V."/>
            <person name="Zhong S."/>
            <person name="Turgeon B.G."/>
        </authorList>
    </citation>
    <scope>NUCLEOTIDE SEQUENCE [LARGE SCALE GENOMIC DNA]</scope>
    <source>
        <strain evidence="3">28A</strain>
    </source>
</reference>
<dbReference type="RefSeq" id="XP_008028763.1">
    <property type="nucleotide sequence ID" value="XM_008030572.1"/>
</dbReference>
<dbReference type="Proteomes" id="UP000016935">
    <property type="component" value="Unassembled WGS sequence"/>
</dbReference>
<protein>
    <submittedName>
        <fullName evidence="2">Uncharacterized protein</fullName>
    </submittedName>
</protein>
<feature type="compositionally biased region" description="Basic and acidic residues" evidence="1">
    <location>
        <begin position="246"/>
        <end position="262"/>
    </location>
</feature>
<feature type="region of interest" description="Disordered" evidence="1">
    <location>
        <begin position="129"/>
        <end position="153"/>
    </location>
</feature>
<name>R0JRB1_EXST2</name>
<feature type="compositionally biased region" description="Low complexity" evidence="1">
    <location>
        <begin position="204"/>
        <end position="214"/>
    </location>
</feature>
<feature type="compositionally biased region" description="Low complexity" evidence="1">
    <location>
        <begin position="236"/>
        <end position="245"/>
    </location>
</feature>
<evidence type="ECO:0000256" key="1">
    <source>
        <dbReference type="SAM" id="MobiDB-lite"/>
    </source>
</evidence>
<accession>R0JRB1</accession>
<gene>
    <name evidence="2" type="ORF">SETTUDRAFT_22330</name>
</gene>
<organism evidence="2 3">
    <name type="scientific">Exserohilum turcicum (strain 28A)</name>
    <name type="common">Northern leaf blight fungus</name>
    <name type="synonym">Setosphaeria turcica</name>
    <dbReference type="NCBI Taxonomy" id="671987"/>
    <lineage>
        <taxon>Eukaryota</taxon>
        <taxon>Fungi</taxon>
        <taxon>Dikarya</taxon>
        <taxon>Ascomycota</taxon>
        <taxon>Pezizomycotina</taxon>
        <taxon>Dothideomycetes</taxon>
        <taxon>Pleosporomycetidae</taxon>
        <taxon>Pleosporales</taxon>
        <taxon>Pleosporineae</taxon>
        <taxon>Pleosporaceae</taxon>
        <taxon>Exserohilum</taxon>
    </lineage>
</organism>
<evidence type="ECO:0000313" key="2">
    <source>
        <dbReference type="EMBL" id="EOA83633.1"/>
    </source>
</evidence>
<sequence length="317" mass="34120">MSSLPLLSPVDDISTHPVPAATAPKPPRPISAPPPNFSKPIAAGPCPATTTKSADTQESQKGINPANRKSVGAQELQARLKENRKSVGAQEVQARIQAARRSLPASHLLSEAARRQLELPSDLIHPALRARSGVTPNFERSRSLKSRPREDLSIDAVIRRLSSEVSAEAAGSHLKLSGDVPPVPALPAFPPPATSRPRPHQTASRRSSMTTRRSPLSIVSSADDDSEDTSAHTSRRTSTSASSRTSKSDESKNGDDDTHEMIRVVSTLVQKAGHVKRKHESEPRSSSQSPALARAKSQQTKSRRSWQISRKSILCSV</sequence>
<keyword evidence="3" id="KW-1185">Reference proteome</keyword>
<dbReference type="GeneID" id="19402533"/>
<reference evidence="2 3" key="1">
    <citation type="journal article" date="2012" name="PLoS Pathog.">
        <title>Diverse lifestyles and strategies of plant pathogenesis encoded in the genomes of eighteen Dothideomycetes fungi.</title>
        <authorList>
            <person name="Ohm R.A."/>
            <person name="Feau N."/>
            <person name="Henrissat B."/>
            <person name="Schoch C.L."/>
            <person name="Horwitz B.A."/>
            <person name="Barry K.W."/>
            <person name="Condon B.J."/>
            <person name="Copeland A.C."/>
            <person name="Dhillon B."/>
            <person name="Glaser F."/>
            <person name="Hesse C.N."/>
            <person name="Kosti I."/>
            <person name="LaButti K."/>
            <person name="Lindquist E.A."/>
            <person name="Lucas S."/>
            <person name="Salamov A.A."/>
            <person name="Bradshaw R.E."/>
            <person name="Ciuffetti L."/>
            <person name="Hamelin R.C."/>
            <person name="Kema G.H.J."/>
            <person name="Lawrence C."/>
            <person name="Scott J.A."/>
            <person name="Spatafora J.W."/>
            <person name="Turgeon B.G."/>
            <person name="de Wit P.J.G.M."/>
            <person name="Zhong S."/>
            <person name="Goodwin S.B."/>
            <person name="Grigoriev I.V."/>
        </authorList>
    </citation>
    <scope>NUCLEOTIDE SEQUENCE [LARGE SCALE GENOMIC DNA]</scope>
    <source>
        <strain evidence="3">28A</strain>
    </source>
</reference>